<dbReference type="InterPro" id="IPR036921">
    <property type="entry name" value="PurM-like_N_sf"/>
</dbReference>
<feature type="domain" description="PurM-like N-terminal" evidence="2">
    <location>
        <begin position="33"/>
        <end position="138"/>
    </location>
</feature>
<dbReference type="OrthoDB" id="31494at2157"/>
<dbReference type="SUPFAM" id="SSF56042">
    <property type="entry name" value="PurM C-terminal domain-like"/>
    <property type="match status" value="1"/>
</dbReference>
<dbReference type="KEGG" id="dmu:Desmu_0179"/>
<dbReference type="PANTHER" id="PTHR30303">
    <property type="entry name" value="HYDROGENASE ISOENZYMES FORMATION PROTEIN HYPE"/>
    <property type="match status" value="1"/>
</dbReference>
<gene>
    <name evidence="4" type="ordered locus">Desmu_0179</name>
</gene>
<feature type="domain" description="PurM-like C-terminal" evidence="3">
    <location>
        <begin position="150"/>
        <end position="306"/>
    </location>
</feature>
<dbReference type="GeneID" id="10152867"/>
<dbReference type="Proteomes" id="UP000001068">
    <property type="component" value="Chromosome"/>
</dbReference>
<dbReference type="STRING" id="765177.Desmu_0179"/>
<dbReference type="Pfam" id="PF00586">
    <property type="entry name" value="AIRS"/>
    <property type="match status" value="1"/>
</dbReference>
<dbReference type="PANTHER" id="PTHR30303:SF4">
    <property type="entry name" value="HYDROGENASE EXPRESSION_FORMATION PROTEIN HYPE"/>
    <property type="match status" value="1"/>
</dbReference>
<dbReference type="eggNOG" id="arCOG00636">
    <property type="taxonomic scope" value="Archaea"/>
</dbReference>
<evidence type="ECO:0000256" key="1">
    <source>
        <dbReference type="ARBA" id="ARBA00006243"/>
    </source>
</evidence>
<evidence type="ECO:0000313" key="4">
    <source>
        <dbReference type="EMBL" id="ADV64498.1"/>
    </source>
</evidence>
<comment type="similarity">
    <text evidence="1">Belongs to the HypE family.</text>
</comment>
<protein>
    <submittedName>
        <fullName evidence="4">AIR synthase related protein domain protein</fullName>
    </submittedName>
</protein>
<accession>E8R7K3</accession>
<dbReference type="EMBL" id="CP002363">
    <property type="protein sequence ID" value="ADV64498.1"/>
    <property type="molecule type" value="Genomic_DNA"/>
</dbReference>
<dbReference type="GO" id="GO:0051604">
    <property type="term" value="P:protein maturation"/>
    <property type="evidence" value="ECO:0007669"/>
    <property type="project" value="TreeGrafter"/>
</dbReference>
<dbReference type="Pfam" id="PF02769">
    <property type="entry name" value="AIRS_C"/>
    <property type="match status" value="1"/>
</dbReference>
<sequence length="331" mass="35305" precursor="true">MVKHGKPSWNTMSFLLSLLPIEDPDLVVGPRQGEDAAVLRLRDGFLVAHVDPITTGVRKAGYLAVHVAGNDIAVRGVAPRWFMPVTLIPAHYSEADVEELFRDMGAALREIGGVAIGGHTEVTPGLDRPIIAMTAIGYTNGRVISTRDAREGDHVVIIGRIGGEGAGVIAWDFEDLLLGKGVPENIIKRAKGFIYDVSIVKTALAVKDYVNTMHDATEGGVIQALREVASASGKDIIVDADAFQIEKEVEEISQRIGVNPLRLLSSGCIVASVPPGNLDALLSRLRGLGVGFSVVGHVVKGGGRVIVESKSGGRIVVDTDVVDEIYKLWNQ</sequence>
<reference evidence="4 5" key="2">
    <citation type="journal article" date="2011" name="Stand. Genomic Sci.">
        <title>Complete genome sequence of Desulfurococcus mucosus type strain (O7/1).</title>
        <authorList>
            <person name="Wirth R."/>
            <person name="Chertkov O."/>
            <person name="Held B."/>
            <person name="Lapidus A."/>
            <person name="Nolan M."/>
            <person name="Lucas S."/>
            <person name="Hammon N."/>
            <person name="Deshpande S."/>
            <person name="Cheng J.F."/>
            <person name="Tapia R."/>
            <person name="Han C."/>
            <person name="Goodwin L."/>
            <person name="Pitluck S."/>
            <person name="Liolios K."/>
            <person name="Ioanna P."/>
            <person name="Ivanova N."/>
            <person name="Mavromatis K."/>
            <person name="Mikhailova N."/>
            <person name="Pati A."/>
            <person name="Chen A."/>
            <person name="Palaniappan K."/>
            <person name="Land M."/>
            <person name="Hauser L."/>
            <person name="Chang Y.J."/>
            <person name="Jeffries C.D."/>
            <person name="Bilek Y."/>
            <person name="Hader T."/>
            <person name="Rohde M."/>
            <person name="Spring S."/>
            <person name="Sikorski J."/>
            <person name="Goker M."/>
            <person name="Woyke T."/>
            <person name="Bristow J."/>
            <person name="Eisen J.A."/>
            <person name="Markowitz V."/>
            <person name="Hugenholtz P."/>
            <person name="Kyrpides N.C."/>
            <person name="Klenk H.P."/>
        </authorList>
    </citation>
    <scope>NUCLEOTIDE SEQUENCE [LARGE SCALE GENOMIC DNA]</scope>
    <source>
        <strain evidence="5">ATCC 35584 / DSM 2162 / JCM 9187 / O7/1</strain>
    </source>
</reference>
<keyword evidence="5" id="KW-1185">Reference proteome</keyword>
<proteinExistence type="inferred from homology"/>
<dbReference type="HOGENOM" id="CLU_041631_0_0_2"/>
<dbReference type="InterPro" id="IPR011854">
    <property type="entry name" value="HypE"/>
</dbReference>
<evidence type="ECO:0000313" key="5">
    <source>
        <dbReference type="Proteomes" id="UP000001068"/>
    </source>
</evidence>
<dbReference type="Gene3D" id="3.30.1330.10">
    <property type="entry name" value="PurM-like, N-terminal domain"/>
    <property type="match status" value="1"/>
</dbReference>
<dbReference type="SUPFAM" id="SSF55326">
    <property type="entry name" value="PurM N-terminal domain-like"/>
    <property type="match status" value="1"/>
</dbReference>
<dbReference type="InterPro" id="IPR036676">
    <property type="entry name" value="PurM-like_C_sf"/>
</dbReference>
<dbReference type="InterPro" id="IPR016188">
    <property type="entry name" value="PurM-like_N"/>
</dbReference>
<dbReference type="AlphaFoldDB" id="E8R7K3"/>
<name>E8R7K3_DESM0</name>
<dbReference type="Gene3D" id="3.90.650.10">
    <property type="entry name" value="PurM-like C-terminal domain"/>
    <property type="match status" value="1"/>
</dbReference>
<dbReference type="PIRSF" id="PIRSF005644">
    <property type="entry name" value="Hdrgns_mtr_HypE"/>
    <property type="match status" value="1"/>
</dbReference>
<organism evidence="4 5">
    <name type="scientific">Desulfurococcus mucosus (strain ATCC 35584 / DSM 2162 / JCM 9187 / O7/1)</name>
    <dbReference type="NCBI Taxonomy" id="765177"/>
    <lineage>
        <taxon>Archaea</taxon>
        <taxon>Thermoproteota</taxon>
        <taxon>Thermoprotei</taxon>
        <taxon>Desulfurococcales</taxon>
        <taxon>Desulfurococcaceae</taxon>
        <taxon>Desulfurococcus</taxon>
    </lineage>
</organism>
<dbReference type="InterPro" id="IPR010918">
    <property type="entry name" value="PurM-like_C_dom"/>
</dbReference>
<evidence type="ECO:0000259" key="2">
    <source>
        <dbReference type="Pfam" id="PF00586"/>
    </source>
</evidence>
<dbReference type="RefSeq" id="WP_013561720.1">
    <property type="nucleotide sequence ID" value="NC_014961.1"/>
</dbReference>
<reference evidence="5" key="1">
    <citation type="submission" date="2010-11" db="EMBL/GenBank/DDBJ databases">
        <title>The complete genome of Desulfurococcus mucosus DSM 2162.</title>
        <authorList>
            <consortium name="US DOE Joint Genome Institute (JGI-PGF)"/>
            <person name="Lucas S."/>
            <person name="Copeland A."/>
            <person name="Lapidus A."/>
            <person name="Bruce D."/>
            <person name="Goodwin L."/>
            <person name="Pitluck S."/>
            <person name="Kyrpides N."/>
            <person name="Mavromatis K."/>
            <person name="Pagani I."/>
            <person name="Ivanova N."/>
            <person name="Ovchinnikova G."/>
            <person name="Chertkov O."/>
            <person name="Held B."/>
            <person name="Brettin T."/>
            <person name="Detter J.C."/>
            <person name="Tapia R."/>
            <person name="Han C."/>
            <person name="Land M."/>
            <person name="Hauser L."/>
            <person name="Markowitz V."/>
            <person name="Cheng J.-F."/>
            <person name="Hugenholtz P."/>
            <person name="Woyke T."/>
            <person name="Wu D."/>
            <person name="Wirth R."/>
            <person name="Bilek Y."/>
            <person name="Hader T."/>
            <person name="Klenk H.-P."/>
            <person name="Eisen J.A."/>
        </authorList>
    </citation>
    <scope>NUCLEOTIDE SEQUENCE [LARGE SCALE GENOMIC DNA]</scope>
    <source>
        <strain evidence="5">ATCC 35584 / DSM 2162 / JCM 9187 / O7/1</strain>
    </source>
</reference>
<evidence type="ECO:0000259" key="3">
    <source>
        <dbReference type="Pfam" id="PF02769"/>
    </source>
</evidence>